<dbReference type="Proteomes" id="UP000478740">
    <property type="component" value="Unassembled WGS sequence"/>
</dbReference>
<comment type="subcellular location">
    <subcellularLocation>
        <location evidence="1">Cell membrane</location>
        <topology evidence="1">Multi-pass membrane protein</topology>
    </subcellularLocation>
</comment>
<evidence type="ECO:0000313" key="8">
    <source>
        <dbReference type="EMBL" id="MTH65533.1"/>
    </source>
</evidence>
<evidence type="ECO:0000256" key="5">
    <source>
        <dbReference type="ARBA" id="ARBA00022989"/>
    </source>
</evidence>
<feature type="transmembrane region" description="Helical" evidence="7">
    <location>
        <begin position="126"/>
        <end position="147"/>
    </location>
</feature>
<comment type="caution">
    <text evidence="8">The sequence shown here is derived from an EMBL/GenBank/DDBJ whole genome shotgun (WGS) entry which is preliminary data.</text>
</comment>
<evidence type="ECO:0000313" key="9">
    <source>
        <dbReference type="Proteomes" id="UP000478740"/>
    </source>
</evidence>
<evidence type="ECO:0000256" key="2">
    <source>
        <dbReference type="ARBA" id="ARBA00007977"/>
    </source>
</evidence>
<feature type="transmembrane region" description="Helical" evidence="7">
    <location>
        <begin position="225"/>
        <end position="242"/>
    </location>
</feature>
<organism evidence="8 9">
    <name type="scientific">Paracoccus shanxieyensis</name>
    <dbReference type="NCBI Taxonomy" id="2675752"/>
    <lineage>
        <taxon>Bacteria</taxon>
        <taxon>Pseudomonadati</taxon>
        <taxon>Pseudomonadota</taxon>
        <taxon>Alphaproteobacteria</taxon>
        <taxon>Rhodobacterales</taxon>
        <taxon>Paracoccaceae</taxon>
        <taxon>Paracoccus</taxon>
    </lineage>
</organism>
<dbReference type="AlphaFoldDB" id="A0A6L6IZ83"/>
<dbReference type="PANTHER" id="PTHR30106">
    <property type="entry name" value="INNER MEMBRANE PROTEIN YEIH-RELATED"/>
    <property type="match status" value="1"/>
</dbReference>
<comment type="similarity">
    <text evidence="2">Belongs to the UPF0324 family.</text>
</comment>
<reference evidence="8 9" key="1">
    <citation type="submission" date="2019-11" db="EMBL/GenBank/DDBJ databases">
        <authorList>
            <person name="Dong K."/>
        </authorList>
    </citation>
    <scope>NUCLEOTIDE SEQUENCE [LARGE SCALE GENOMIC DNA]</scope>
    <source>
        <strain evidence="8 9">DK608</strain>
    </source>
</reference>
<keyword evidence="4 7" id="KW-0812">Transmembrane</keyword>
<dbReference type="PANTHER" id="PTHR30106:SF2">
    <property type="entry name" value="UPF0324 INNER MEMBRANE PROTEIN YEIH"/>
    <property type="match status" value="1"/>
</dbReference>
<keyword evidence="3" id="KW-1003">Cell membrane</keyword>
<evidence type="ECO:0000256" key="6">
    <source>
        <dbReference type="ARBA" id="ARBA00023136"/>
    </source>
</evidence>
<dbReference type="InterPro" id="IPR018383">
    <property type="entry name" value="UPF0324_pro"/>
</dbReference>
<feature type="transmembrane region" description="Helical" evidence="7">
    <location>
        <begin position="159"/>
        <end position="180"/>
    </location>
</feature>
<keyword evidence="5 7" id="KW-1133">Transmembrane helix</keyword>
<feature type="transmembrane region" description="Helical" evidence="7">
    <location>
        <begin position="278"/>
        <end position="299"/>
    </location>
</feature>
<proteinExistence type="inferred from homology"/>
<dbReference type="EMBL" id="WMII01000014">
    <property type="protein sequence ID" value="MTH65533.1"/>
    <property type="molecule type" value="Genomic_DNA"/>
</dbReference>
<keyword evidence="6 7" id="KW-0472">Membrane</keyword>
<evidence type="ECO:0000256" key="7">
    <source>
        <dbReference type="SAM" id="Phobius"/>
    </source>
</evidence>
<name>A0A6L6IZ83_9RHOB</name>
<protein>
    <submittedName>
        <fullName evidence="8">Sulfate exporter family transporter</fullName>
    </submittedName>
</protein>
<evidence type="ECO:0000256" key="1">
    <source>
        <dbReference type="ARBA" id="ARBA00004651"/>
    </source>
</evidence>
<feature type="transmembrane region" description="Helical" evidence="7">
    <location>
        <begin position="81"/>
        <end position="114"/>
    </location>
</feature>
<evidence type="ECO:0000256" key="3">
    <source>
        <dbReference type="ARBA" id="ARBA00022475"/>
    </source>
</evidence>
<keyword evidence="9" id="KW-1185">Reference proteome</keyword>
<feature type="transmembrane region" description="Helical" evidence="7">
    <location>
        <begin position="311"/>
        <end position="335"/>
    </location>
</feature>
<evidence type="ECO:0000256" key="4">
    <source>
        <dbReference type="ARBA" id="ARBA00022692"/>
    </source>
</evidence>
<sequence>MTSIEASLSSPARTLRLLPGLVLTMAIAALAMLIQRLSGIAALSPLAVALVIGIVLRNLAPLPQTFRPGIAFSMRRLLRLAIVLLGFQLTLGQLAAIGLPGLAVIVLALVATFIFTTWAGKALGVPAQLTQLIAAGTSVCGASAVLATNTVTRGSDEDVAYAIACVTVFGSVAMLVLPWLGHVLGLGATDYGIWVGATVHEVAQVAGAAFQHGPEAGQAGTVAKLGRVIMLAPLILCLGALARRRGQAAEGAAPTPWFVLGFVGVVLLNSALPVPETLRAAIAVLTSFLLTVALAAMGLETDLRRLRAKGARPLLLGALASGFISAVGLGLVLLMSGR</sequence>
<feature type="transmembrane region" description="Helical" evidence="7">
    <location>
        <begin position="254"/>
        <end position="272"/>
    </location>
</feature>
<gene>
    <name evidence="8" type="ORF">GL284_14765</name>
</gene>
<accession>A0A6L6IZ83</accession>
<feature type="transmembrane region" description="Helical" evidence="7">
    <location>
        <begin position="40"/>
        <end position="60"/>
    </location>
</feature>
<dbReference type="RefSeq" id="WP_155045407.1">
    <property type="nucleotide sequence ID" value="NZ_WMIH01000014.1"/>
</dbReference>
<feature type="transmembrane region" description="Helical" evidence="7">
    <location>
        <begin position="15"/>
        <end position="34"/>
    </location>
</feature>
<dbReference type="GO" id="GO:0005886">
    <property type="term" value="C:plasma membrane"/>
    <property type="evidence" value="ECO:0007669"/>
    <property type="project" value="UniProtKB-SubCell"/>
</dbReference>
<dbReference type="Pfam" id="PF03601">
    <property type="entry name" value="Cons_hypoth698"/>
    <property type="match status" value="1"/>
</dbReference>